<gene>
    <name evidence="4" type="ORF">P171DRAFT_370682</name>
</gene>
<proteinExistence type="predicted"/>
<protein>
    <submittedName>
        <fullName evidence="4">P53-like transcription factor</fullName>
    </submittedName>
</protein>
<dbReference type="Pfam" id="PF05224">
    <property type="entry name" value="NDT80_PhoG"/>
    <property type="match status" value="1"/>
</dbReference>
<dbReference type="GO" id="GO:0045944">
    <property type="term" value="P:positive regulation of transcription by RNA polymerase II"/>
    <property type="evidence" value="ECO:0007669"/>
    <property type="project" value="TreeGrafter"/>
</dbReference>
<evidence type="ECO:0000259" key="3">
    <source>
        <dbReference type="PROSITE" id="PS51517"/>
    </source>
</evidence>
<feature type="domain" description="NDT80" evidence="3">
    <location>
        <begin position="1"/>
        <end position="240"/>
    </location>
</feature>
<dbReference type="PANTHER" id="PTHR35144:SF2">
    <property type="entry name" value="MEIOSIS-SPECIFIC TRANSCRIPTION FACTOR NDT80"/>
    <property type="match status" value="1"/>
</dbReference>
<keyword evidence="5" id="KW-1185">Reference proteome</keyword>
<feature type="DNA-binding region" description="NDT80" evidence="2">
    <location>
        <begin position="1"/>
        <end position="240"/>
    </location>
</feature>
<dbReference type="Proteomes" id="UP000799764">
    <property type="component" value="Unassembled WGS sequence"/>
</dbReference>
<dbReference type="InterPro" id="IPR052605">
    <property type="entry name" value="Fungal_trans_regulator"/>
</dbReference>
<evidence type="ECO:0000313" key="5">
    <source>
        <dbReference type="Proteomes" id="UP000799764"/>
    </source>
</evidence>
<evidence type="ECO:0000313" key="4">
    <source>
        <dbReference type="EMBL" id="KAF2438996.1"/>
    </source>
</evidence>
<dbReference type="AlphaFoldDB" id="A0A9P4U6P3"/>
<dbReference type="SUPFAM" id="SSF49417">
    <property type="entry name" value="p53-like transcription factors"/>
    <property type="match status" value="1"/>
</dbReference>
<dbReference type="PROSITE" id="PS51517">
    <property type="entry name" value="NDT80"/>
    <property type="match status" value="1"/>
</dbReference>
<dbReference type="GO" id="GO:0051321">
    <property type="term" value="P:meiotic cell cycle"/>
    <property type="evidence" value="ECO:0007669"/>
    <property type="project" value="TreeGrafter"/>
</dbReference>
<dbReference type="InterPro" id="IPR024061">
    <property type="entry name" value="NDT80_DNA-bd_dom"/>
</dbReference>
<accession>A0A9P4U6P3</accession>
<reference evidence="4" key="1">
    <citation type="journal article" date="2020" name="Stud. Mycol.">
        <title>101 Dothideomycetes genomes: a test case for predicting lifestyles and emergence of pathogens.</title>
        <authorList>
            <person name="Haridas S."/>
            <person name="Albert R."/>
            <person name="Binder M."/>
            <person name="Bloem J."/>
            <person name="Labutti K."/>
            <person name="Salamov A."/>
            <person name="Andreopoulos B."/>
            <person name="Baker S."/>
            <person name="Barry K."/>
            <person name="Bills G."/>
            <person name="Bluhm B."/>
            <person name="Cannon C."/>
            <person name="Castanera R."/>
            <person name="Culley D."/>
            <person name="Daum C."/>
            <person name="Ezra D."/>
            <person name="Gonzalez J."/>
            <person name="Henrissat B."/>
            <person name="Kuo A."/>
            <person name="Liang C."/>
            <person name="Lipzen A."/>
            <person name="Lutzoni F."/>
            <person name="Magnuson J."/>
            <person name="Mondo S."/>
            <person name="Nolan M."/>
            <person name="Ohm R."/>
            <person name="Pangilinan J."/>
            <person name="Park H.-J."/>
            <person name="Ramirez L."/>
            <person name="Alfaro M."/>
            <person name="Sun H."/>
            <person name="Tritt A."/>
            <person name="Yoshinaga Y."/>
            <person name="Zwiers L.-H."/>
            <person name="Turgeon B."/>
            <person name="Goodwin S."/>
            <person name="Spatafora J."/>
            <person name="Crous P."/>
            <person name="Grigoriev I."/>
        </authorList>
    </citation>
    <scope>NUCLEOTIDE SEQUENCE</scope>
    <source>
        <strain evidence="4">CBS 690.94</strain>
    </source>
</reference>
<name>A0A9P4U6P3_9PLEO</name>
<dbReference type="InterPro" id="IPR008967">
    <property type="entry name" value="p53-like_TF_DNA-bd_sf"/>
</dbReference>
<dbReference type="GO" id="GO:0000228">
    <property type="term" value="C:nuclear chromosome"/>
    <property type="evidence" value="ECO:0007669"/>
    <property type="project" value="TreeGrafter"/>
</dbReference>
<evidence type="ECO:0000256" key="2">
    <source>
        <dbReference type="PROSITE-ProRule" id="PRU00850"/>
    </source>
</evidence>
<sequence>MLAGNIDSYLQDRSLPRADSPRFQETLHLHGLQTEDHLRIQPQIEAKIDKGFFVSGDGVWTCYRRNYFTVICSYLLQPSGSFGQLYFYNRGDDVGTPTRKAVKALSMCIRAEVAEVDGTGKSIELIQHSPKRDRGSVVSIIPVPMWPTTETTEHANKRWSLLLQDVRDPWIHGFDRIQFKQATANNGKRRAKQHYFTIVIELLCDIRENAESNPVWITVAQRRSEPVVVRGRSPSHYAKE</sequence>
<dbReference type="Gene3D" id="2.60.40.1390">
    <property type="entry name" value="NDT80 DNA-binding domain"/>
    <property type="match status" value="1"/>
</dbReference>
<feature type="non-terminal residue" evidence="4">
    <location>
        <position position="240"/>
    </location>
</feature>
<dbReference type="GO" id="GO:0003677">
    <property type="term" value="F:DNA binding"/>
    <property type="evidence" value="ECO:0007669"/>
    <property type="project" value="UniProtKB-KW"/>
</dbReference>
<organism evidence="4 5">
    <name type="scientific">Karstenula rhodostoma CBS 690.94</name>
    <dbReference type="NCBI Taxonomy" id="1392251"/>
    <lineage>
        <taxon>Eukaryota</taxon>
        <taxon>Fungi</taxon>
        <taxon>Dikarya</taxon>
        <taxon>Ascomycota</taxon>
        <taxon>Pezizomycotina</taxon>
        <taxon>Dothideomycetes</taxon>
        <taxon>Pleosporomycetidae</taxon>
        <taxon>Pleosporales</taxon>
        <taxon>Massarineae</taxon>
        <taxon>Didymosphaeriaceae</taxon>
        <taxon>Karstenula</taxon>
    </lineage>
</organism>
<evidence type="ECO:0000256" key="1">
    <source>
        <dbReference type="ARBA" id="ARBA00023125"/>
    </source>
</evidence>
<dbReference type="InterPro" id="IPR037141">
    <property type="entry name" value="NDT80_DNA-bd_dom_sf"/>
</dbReference>
<dbReference type="OrthoDB" id="2288358at2759"/>
<keyword evidence="1 2" id="KW-0238">DNA-binding</keyword>
<comment type="caution">
    <text evidence="4">The sequence shown here is derived from an EMBL/GenBank/DDBJ whole genome shotgun (WGS) entry which is preliminary data.</text>
</comment>
<dbReference type="GO" id="GO:0003700">
    <property type="term" value="F:DNA-binding transcription factor activity"/>
    <property type="evidence" value="ECO:0007669"/>
    <property type="project" value="UniProtKB-UniRule"/>
</dbReference>
<dbReference type="EMBL" id="MU001510">
    <property type="protein sequence ID" value="KAF2438996.1"/>
    <property type="molecule type" value="Genomic_DNA"/>
</dbReference>
<dbReference type="PANTHER" id="PTHR35144">
    <property type="entry name" value="MEIOSIS-SPECIFIC TRANSCRIPTION FACTOR NDT80"/>
    <property type="match status" value="1"/>
</dbReference>